<evidence type="ECO:0000313" key="1">
    <source>
        <dbReference type="EMBL" id="CAI4032782.1"/>
    </source>
</evidence>
<accession>A0AA86N152</accession>
<reference evidence="1" key="1">
    <citation type="submission" date="2022-10" db="EMBL/GenBank/DDBJ databases">
        <authorList>
            <person name="Koch H."/>
        </authorList>
    </citation>
    <scope>NUCLEOTIDE SEQUENCE</scope>
    <source>
        <strain evidence="1">DNF</strain>
    </source>
</reference>
<dbReference type="EMBL" id="OX365700">
    <property type="protein sequence ID" value="CAI4032782.1"/>
    <property type="molecule type" value="Genomic_DNA"/>
</dbReference>
<dbReference type="SUPFAM" id="SSF53335">
    <property type="entry name" value="S-adenosyl-L-methionine-dependent methyltransferases"/>
    <property type="match status" value="1"/>
</dbReference>
<sequence length="373" mass="42306">MEAVTSESPSQVRPFIDVPCLICGGEQLDIVASAADIEAQLRDLEIFHRRRRIGSRPADLADRADFTQGYPTHVVECRICGFIFRNPRPVMLAVTSAYIRDRYSESHLRSEFELQRKWAEKKSLLLTNWLPVDRTPVVIEVGSFVGGFLAAGQRRGWTMLGVDPGKQVTEFCRARRLPVYCGTLGDASIAGGSVDAVVIWNTFDQLPNPDTTLAAARRILRQAGLLVVRVPNGVLYRKGVEIITGQSVLHDMATMVLAWNNLLAFPYLHGYSISTLDQLVGRHGFRRRRVYPDTLLPLADQDTKTWARWEESFVKWVCRALAAQPLWDTRQLAPWLDLYYERSEEIPNTAITVSRRLRPSARSHWEQLETSPF</sequence>
<organism evidence="1 2">
    <name type="scientific">Nitrospira tepida</name>
    <dbReference type="NCBI Taxonomy" id="2973512"/>
    <lineage>
        <taxon>Bacteria</taxon>
        <taxon>Pseudomonadati</taxon>
        <taxon>Nitrospirota</taxon>
        <taxon>Nitrospiria</taxon>
        <taxon>Nitrospirales</taxon>
        <taxon>Nitrospiraceae</taxon>
        <taxon>Nitrospira</taxon>
    </lineage>
</organism>
<protein>
    <submittedName>
        <fullName evidence="1">Methyltransf_11 domain-containing protein</fullName>
    </submittedName>
</protein>
<dbReference type="Pfam" id="PF13489">
    <property type="entry name" value="Methyltransf_23"/>
    <property type="match status" value="1"/>
</dbReference>
<gene>
    <name evidence="1" type="ORF">DNFV4_03212</name>
</gene>
<proteinExistence type="predicted"/>
<dbReference type="Gene3D" id="3.40.50.150">
    <property type="entry name" value="Vaccinia Virus protein VP39"/>
    <property type="match status" value="1"/>
</dbReference>
<dbReference type="InterPro" id="IPR029063">
    <property type="entry name" value="SAM-dependent_MTases_sf"/>
</dbReference>
<keyword evidence="2" id="KW-1185">Reference proteome</keyword>
<name>A0AA86N152_9BACT</name>
<dbReference type="Proteomes" id="UP001179121">
    <property type="component" value="Chromosome"/>
</dbReference>
<dbReference type="AlphaFoldDB" id="A0AA86N152"/>
<evidence type="ECO:0000313" key="2">
    <source>
        <dbReference type="Proteomes" id="UP001179121"/>
    </source>
</evidence>
<dbReference type="KEGG" id="nti:DNFV4_03212"/>
<dbReference type="CDD" id="cd02440">
    <property type="entry name" value="AdoMet_MTases"/>
    <property type="match status" value="1"/>
</dbReference>